<keyword evidence="1" id="KW-0732">Signal</keyword>
<dbReference type="EMBL" id="CP002696">
    <property type="protein sequence ID" value="AEE16198.1"/>
    <property type="molecule type" value="Genomic_DNA"/>
</dbReference>
<evidence type="ECO:0008006" key="4">
    <source>
        <dbReference type="Google" id="ProtNLM"/>
    </source>
</evidence>
<protein>
    <recommendedName>
        <fullName evidence="4">DUF5723 domain-containing protein</fullName>
    </recommendedName>
</protein>
<gene>
    <name evidence="2" type="ordered locus">Trebr_0761</name>
</gene>
<feature type="signal peptide" evidence="1">
    <location>
        <begin position="1"/>
        <end position="21"/>
    </location>
</feature>
<keyword evidence="3" id="KW-1185">Reference proteome</keyword>
<reference evidence="3" key="1">
    <citation type="submission" date="2011-04" db="EMBL/GenBank/DDBJ databases">
        <title>The complete genome of Treponema brennaborense DSM 12168.</title>
        <authorList>
            <person name="Lucas S."/>
            <person name="Han J."/>
            <person name="Lapidus A."/>
            <person name="Bruce D."/>
            <person name="Goodwin L."/>
            <person name="Pitluck S."/>
            <person name="Peters L."/>
            <person name="Kyrpides N."/>
            <person name="Mavromatis K."/>
            <person name="Ivanova N."/>
            <person name="Mikhailova N."/>
            <person name="Pagani I."/>
            <person name="Teshima H."/>
            <person name="Detter J.C."/>
            <person name="Tapia R."/>
            <person name="Han C."/>
            <person name="Land M."/>
            <person name="Hauser L."/>
            <person name="Markowitz V."/>
            <person name="Cheng J.-F."/>
            <person name="Hugenholtz P."/>
            <person name="Woyke T."/>
            <person name="Wu D."/>
            <person name="Gronow S."/>
            <person name="Wellnitz S."/>
            <person name="Brambilla E."/>
            <person name="Klenk H.-P."/>
            <person name="Eisen J.A."/>
        </authorList>
    </citation>
    <scope>NUCLEOTIDE SEQUENCE [LARGE SCALE GENOMIC DNA]</scope>
    <source>
        <strain evidence="3">DSM 12168 / CIP 105900 / DD5/3</strain>
    </source>
</reference>
<evidence type="ECO:0000313" key="2">
    <source>
        <dbReference type="EMBL" id="AEE16198.1"/>
    </source>
</evidence>
<dbReference type="HOGENOM" id="CLU_677818_0_0_12"/>
<proteinExistence type="predicted"/>
<accession>F4LIF7</accession>
<evidence type="ECO:0000256" key="1">
    <source>
        <dbReference type="SAM" id="SignalP"/>
    </source>
</evidence>
<dbReference type="STRING" id="906968.Trebr_0761"/>
<dbReference type="eggNOG" id="ENOG5032JB6">
    <property type="taxonomic scope" value="Bacteria"/>
</dbReference>
<organism evidence="2 3">
    <name type="scientific">Treponema brennaborense (strain DSM 12168 / CIP 105900 / DD5/3)</name>
    <dbReference type="NCBI Taxonomy" id="906968"/>
    <lineage>
        <taxon>Bacteria</taxon>
        <taxon>Pseudomonadati</taxon>
        <taxon>Spirochaetota</taxon>
        <taxon>Spirochaetia</taxon>
        <taxon>Spirochaetales</taxon>
        <taxon>Treponemataceae</taxon>
        <taxon>Treponema</taxon>
    </lineage>
</organism>
<dbReference type="RefSeq" id="WP_013757917.1">
    <property type="nucleotide sequence ID" value="NC_015500.1"/>
</dbReference>
<dbReference type="OrthoDB" id="356096at2"/>
<evidence type="ECO:0000313" key="3">
    <source>
        <dbReference type="Proteomes" id="UP000006546"/>
    </source>
</evidence>
<sequence>MSMKNILYTIFALFTMLFSAAAGFAAPFFTGYAGALASLKPVKDSSKPNLTAQAFFAGQIDLSGVFLLRTELSVQTDNISANGIFHDTPASFRIDEISATARFTSSGMSHFVGLFVGEYESIGSDLFLQRQFGITPIGSRIAETWRGLSGTSIYPFSDIGLSYVMRMHSPKAAGIYVYTNDKEDLMNINMDVRFGAVYRYATFDVAAGMSFPIENKTDAGEKVFLLIRTMDLHTGFSLLLGNTRTTSLFLQGGVKKIRVKPAADEQVLKLEDLYFIIEPRFAAENFHLNFTLFNFPPESVTDELFYVSNPIGCNLAVYVDNLQLGTALLTSGVHATFSAGNTTLSNISHVSPDELSLQLAPFVSARIFGGTCNIAVKLDVFKLASWYDSFKFTAGYKVLL</sequence>
<feature type="chain" id="PRO_5003316621" description="DUF5723 domain-containing protein" evidence="1">
    <location>
        <begin position="22"/>
        <end position="400"/>
    </location>
</feature>
<name>F4LIF7_TREBD</name>
<dbReference type="Proteomes" id="UP000006546">
    <property type="component" value="Chromosome"/>
</dbReference>
<dbReference type="KEGG" id="tbe:Trebr_0761"/>
<dbReference type="AlphaFoldDB" id="F4LIF7"/>